<accession>A0AA37P8K1</accession>
<protein>
    <submittedName>
        <fullName evidence="10">Vacuolar calcium ion transporter</fullName>
    </submittedName>
</protein>
<organism evidence="10 11">
    <name type="scientific">Colletotrichum spaethianum</name>
    <dbReference type="NCBI Taxonomy" id="700344"/>
    <lineage>
        <taxon>Eukaryota</taxon>
        <taxon>Fungi</taxon>
        <taxon>Dikarya</taxon>
        <taxon>Ascomycota</taxon>
        <taxon>Pezizomycotina</taxon>
        <taxon>Sordariomycetes</taxon>
        <taxon>Hypocreomycetidae</taxon>
        <taxon>Glomerellales</taxon>
        <taxon>Glomerellaceae</taxon>
        <taxon>Colletotrichum</taxon>
        <taxon>Colletotrichum spaethianum species complex</taxon>
    </lineage>
</organism>
<evidence type="ECO:0000256" key="8">
    <source>
        <dbReference type="SAM" id="Phobius"/>
    </source>
</evidence>
<dbReference type="GO" id="GO:0012505">
    <property type="term" value="C:endomembrane system"/>
    <property type="evidence" value="ECO:0007669"/>
    <property type="project" value="UniProtKB-SubCell"/>
</dbReference>
<keyword evidence="11" id="KW-1185">Reference proteome</keyword>
<keyword evidence="3" id="KW-0813">Transport</keyword>
<dbReference type="GO" id="GO:0015369">
    <property type="term" value="F:calcium:proton antiporter activity"/>
    <property type="evidence" value="ECO:0007669"/>
    <property type="project" value="TreeGrafter"/>
</dbReference>
<dbReference type="AlphaFoldDB" id="A0AA37P8K1"/>
<gene>
    <name evidence="10" type="ORF">ColSpa_07816</name>
</gene>
<dbReference type="PANTHER" id="PTHR31503">
    <property type="entry name" value="VACUOLAR CALCIUM ION TRANSPORTER"/>
    <property type="match status" value="1"/>
</dbReference>
<feature type="transmembrane region" description="Helical" evidence="8">
    <location>
        <begin position="125"/>
        <end position="147"/>
    </location>
</feature>
<dbReference type="Gene3D" id="1.20.1420.30">
    <property type="entry name" value="NCX, central ion-binding region"/>
    <property type="match status" value="1"/>
</dbReference>
<dbReference type="GO" id="GO:0000329">
    <property type="term" value="C:fungal-type vacuole membrane"/>
    <property type="evidence" value="ECO:0007669"/>
    <property type="project" value="TreeGrafter"/>
</dbReference>
<proteinExistence type="inferred from homology"/>
<name>A0AA37P8K1_9PEZI</name>
<keyword evidence="5 8" id="KW-1133">Transmembrane helix</keyword>
<sequence length="172" mass="18190">MTCSGTGVGNTDQERSIVRRSNSEKALSVLVLMISSALMSMCAEFLVGTIDEVTHQGHLSESFIGLIILPIVGNVAELVTVVTVAHKEKLDLAIAVAVGSSVQIALCVAPLTIIAAWIMRRELSLSFNLFDAAALVGAAVLVNFFFLSDSSSVLKMSRLKGALMCACYIIIG</sequence>
<comment type="similarity">
    <text evidence="2">Belongs to the Ca(2+):cation antiporter (CaCA) (TC 2.A.19) family.</text>
</comment>
<evidence type="ECO:0000256" key="5">
    <source>
        <dbReference type="ARBA" id="ARBA00022989"/>
    </source>
</evidence>
<keyword evidence="4 8" id="KW-0812">Transmembrane</keyword>
<keyword evidence="7 8" id="KW-0472">Membrane</keyword>
<dbReference type="GeneID" id="73328618"/>
<dbReference type="Proteomes" id="UP001055115">
    <property type="component" value="Unassembled WGS sequence"/>
</dbReference>
<dbReference type="InterPro" id="IPR004837">
    <property type="entry name" value="NaCa_Exmemb"/>
</dbReference>
<feature type="transmembrane region" description="Helical" evidence="8">
    <location>
        <begin position="62"/>
        <end position="85"/>
    </location>
</feature>
<dbReference type="InterPro" id="IPR004713">
    <property type="entry name" value="CaH_exchang"/>
</dbReference>
<dbReference type="GO" id="GO:0006874">
    <property type="term" value="P:intracellular calcium ion homeostasis"/>
    <property type="evidence" value="ECO:0007669"/>
    <property type="project" value="TreeGrafter"/>
</dbReference>
<dbReference type="InterPro" id="IPR044880">
    <property type="entry name" value="NCX_ion-bd_dom_sf"/>
</dbReference>
<reference evidence="10 11" key="1">
    <citation type="submission" date="2022-03" db="EMBL/GenBank/DDBJ databases">
        <title>Genome data of Colletotrichum spp.</title>
        <authorList>
            <person name="Utami Y.D."/>
            <person name="Hiruma K."/>
        </authorList>
    </citation>
    <scope>NUCLEOTIDE SEQUENCE [LARGE SCALE GENOMIC DNA]</scope>
    <source>
        <strain evidence="10 11">MAFF 239500</strain>
    </source>
</reference>
<feature type="domain" description="Sodium/calcium exchanger membrane region" evidence="9">
    <location>
        <begin position="28"/>
        <end position="170"/>
    </location>
</feature>
<dbReference type="Pfam" id="PF01699">
    <property type="entry name" value="Na_Ca_ex"/>
    <property type="match status" value="1"/>
</dbReference>
<feature type="transmembrane region" description="Helical" evidence="8">
    <location>
        <begin position="26"/>
        <end position="50"/>
    </location>
</feature>
<evidence type="ECO:0000256" key="7">
    <source>
        <dbReference type="ARBA" id="ARBA00023136"/>
    </source>
</evidence>
<dbReference type="PANTHER" id="PTHR31503:SF18">
    <property type="entry name" value="CA(2+)_H(+) EXCHANGER, PUTATIVE (EUROFUNG)-RELATED"/>
    <property type="match status" value="1"/>
</dbReference>
<evidence type="ECO:0000256" key="1">
    <source>
        <dbReference type="ARBA" id="ARBA00004127"/>
    </source>
</evidence>
<evidence type="ECO:0000313" key="10">
    <source>
        <dbReference type="EMBL" id="GKT47635.1"/>
    </source>
</evidence>
<evidence type="ECO:0000256" key="6">
    <source>
        <dbReference type="ARBA" id="ARBA00023065"/>
    </source>
</evidence>
<evidence type="ECO:0000256" key="2">
    <source>
        <dbReference type="ARBA" id="ARBA00008170"/>
    </source>
</evidence>
<evidence type="ECO:0000259" key="9">
    <source>
        <dbReference type="Pfam" id="PF01699"/>
    </source>
</evidence>
<evidence type="ECO:0000256" key="4">
    <source>
        <dbReference type="ARBA" id="ARBA00022692"/>
    </source>
</evidence>
<comment type="caution">
    <text evidence="10">The sequence shown here is derived from an EMBL/GenBank/DDBJ whole genome shotgun (WGS) entry which is preliminary data.</text>
</comment>
<dbReference type="RefSeq" id="XP_049129985.1">
    <property type="nucleotide sequence ID" value="XM_049274028.1"/>
</dbReference>
<keyword evidence="6" id="KW-0406">Ion transport</keyword>
<evidence type="ECO:0000313" key="11">
    <source>
        <dbReference type="Proteomes" id="UP001055115"/>
    </source>
</evidence>
<evidence type="ECO:0000256" key="3">
    <source>
        <dbReference type="ARBA" id="ARBA00022448"/>
    </source>
</evidence>
<feature type="transmembrane region" description="Helical" evidence="8">
    <location>
        <begin position="92"/>
        <end position="119"/>
    </location>
</feature>
<dbReference type="EMBL" id="BQXU01000020">
    <property type="protein sequence ID" value="GKT47635.1"/>
    <property type="molecule type" value="Genomic_DNA"/>
</dbReference>
<comment type="subcellular location">
    <subcellularLocation>
        <location evidence="1">Endomembrane system</location>
        <topology evidence="1">Multi-pass membrane protein</topology>
    </subcellularLocation>
</comment>